<keyword evidence="2" id="KW-1185">Reference proteome</keyword>
<reference evidence="1" key="2">
    <citation type="submission" date="2020-05" db="UniProtKB">
        <authorList>
            <consortium name="EnsemblMetazoa"/>
        </authorList>
    </citation>
    <scope>IDENTIFICATION</scope>
    <source>
        <strain evidence="1">CM1001059</strain>
    </source>
</reference>
<dbReference type="VEuPathDB" id="VectorBase:AMEC015818"/>
<accession>A0A182U8F9</accession>
<dbReference type="EnsemblMetazoa" id="AMEC015818-RA">
    <property type="protein sequence ID" value="AMEC015818-PA"/>
    <property type="gene ID" value="AMEC015818"/>
</dbReference>
<evidence type="ECO:0000313" key="1">
    <source>
        <dbReference type="EnsemblMetazoa" id="AMEC015818-PA"/>
    </source>
</evidence>
<organism evidence="1 2">
    <name type="scientific">Anopheles melas</name>
    <dbReference type="NCBI Taxonomy" id="34690"/>
    <lineage>
        <taxon>Eukaryota</taxon>
        <taxon>Metazoa</taxon>
        <taxon>Ecdysozoa</taxon>
        <taxon>Arthropoda</taxon>
        <taxon>Hexapoda</taxon>
        <taxon>Insecta</taxon>
        <taxon>Pterygota</taxon>
        <taxon>Neoptera</taxon>
        <taxon>Endopterygota</taxon>
        <taxon>Diptera</taxon>
        <taxon>Nematocera</taxon>
        <taxon>Culicoidea</taxon>
        <taxon>Culicidae</taxon>
        <taxon>Anophelinae</taxon>
        <taxon>Anopheles</taxon>
    </lineage>
</organism>
<evidence type="ECO:0000313" key="2">
    <source>
        <dbReference type="Proteomes" id="UP000075902"/>
    </source>
</evidence>
<protein>
    <submittedName>
        <fullName evidence="1">Uncharacterized protein</fullName>
    </submittedName>
</protein>
<dbReference type="Proteomes" id="UP000075902">
    <property type="component" value="Unassembled WGS sequence"/>
</dbReference>
<sequence length="110" mass="11986">MGRFTALFGIESSAVISTVVDNLPDTVSINPRVLSTDVSITARFFLAFLVSGLIKSKINNLMLVLRLILMMLGLRCLVSLDRLTVHLRDESALALNVVRDGTLVTVGIDQ</sequence>
<reference evidence="2" key="1">
    <citation type="submission" date="2014-01" db="EMBL/GenBank/DDBJ databases">
        <title>The Genome Sequence of Anopheles melas CM1001059_A (V2).</title>
        <authorList>
            <consortium name="The Broad Institute Genomics Platform"/>
            <person name="Neafsey D.E."/>
            <person name="Besansky N."/>
            <person name="Howell P."/>
            <person name="Walton C."/>
            <person name="Young S.K."/>
            <person name="Zeng Q."/>
            <person name="Gargeya S."/>
            <person name="Fitzgerald M."/>
            <person name="Haas B."/>
            <person name="Abouelleil A."/>
            <person name="Allen A.W."/>
            <person name="Alvarado L."/>
            <person name="Arachchi H.M."/>
            <person name="Berlin A.M."/>
            <person name="Chapman S.B."/>
            <person name="Gainer-Dewar J."/>
            <person name="Goldberg J."/>
            <person name="Griggs A."/>
            <person name="Gujja S."/>
            <person name="Hansen M."/>
            <person name="Howarth C."/>
            <person name="Imamovic A."/>
            <person name="Ireland A."/>
            <person name="Larimer J."/>
            <person name="McCowan C."/>
            <person name="Murphy C."/>
            <person name="Pearson M."/>
            <person name="Poon T.W."/>
            <person name="Priest M."/>
            <person name="Roberts A."/>
            <person name="Saif S."/>
            <person name="Shea T."/>
            <person name="Sisk P."/>
            <person name="Sykes S."/>
            <person name="Wortman J."/>
            <person name="Nusbaum C."/>
            <person name="Birren B."/>
        </authorList>
    </citation>
    <scope>NUCLEOTIDE SEQUENCE [LARGE SCALE GENOMIC DNA]</scope>
    <source>
        <strain evidence="2">CM1001059</strain>
    </source>
</reference>
<name>A0A182U8F9_9DIPT</name>
<dbReference type="AlphaFoldDB" id="A0A182U8F9"/>
<proteinExistence type="predicted"/>